<dbReference type="Proteomes" id="UP000502498">
    <property type="component" value="Chromosome"/>
</dbReference>
<dbReference type="RefSeq" id="WP_172990137.1">
    <property type="nucleotide sequence ID" value="NZ_CP054038.1"/>
</dbReference>
<accession>A0A7D4TFV2</accession>
<organism evidence="2 3">
    <name type="scientific">Microbacterium hominis</name>
    <dbReference type="NCBI Taxonomy" id="162426"/>
    <lineage>
        <taxon>Bacteria</taxon>
        <taxon>Bacillati</taxon>
        <taxon>Actinomycetota</taxon>
        <taxon>Actinomycetes</taxon>
        <taxon>Micrococcales</taxon>
        <taxon>Microbacteriaceae</taxon>
        <taxon>Microbacterium</taxon>
    </lineage>
</organism>
<dbReference type="InterPro" id="IPR003494">
    <property type="entry name" value="SHS2_FtsA"/>
</dbReference>
<evidence type="ECO:0000259" key="1">
    <source>
        <dbReference type="SMART" id="SM00842"/>
    </source>
</evidence>
<dbReference type="PANTHER" id="PTHR32432:SF3">
    <property type="entry name" value="ETHANOLAMINE UTILIZATION PROTEIN EUTJ"/>
    <property type="match status" value="1"/>
</dbReference>
<dbReference type="Gene3D" id="3.30.420.40">
    <property type="match status" value="2"/>
</dbReference>
<dbReference type="InterPro" id="IPR043129">
    <property type="entry name" value="ATPase_NBD"/>
</dbReference>
<evidence type="ECO:0000313" key="2">
    <source>
        <dbReference type="EMBL" id="QKJ19700.1"/>
    </source>
</evidence>
<dbReference type="GO" id="GO:0051301">
    <property type="term" value="P:cell division"/>
    <property type="evidence" value="ECO:0007669"/>
    <property type="project" value="InterPro"/>
</dbReference>
<proteinExistence type="predicted"/>
<reference evidence="2 3" key="1">
    <citation type="submission" date="2020-05" db="EMBL/GenBank/DDBJ databases">
        <title>Strain PA2F3 complete genome.</title>
        <authorList>
            <person name="Kim Y.-S."/>
            <person name="Kim S.-J."/>
            <person name="Jung H.-k."/>
            <person name="Kim S.-E."/>
            <person name="Kim K.-H."/>
        </authorList>
    </citation>
    <scope>NUCLEOTIDE SEQUENCE [LARGE SCALE GENOMIC DNA]</scope>
    <source>
        <strain evidence="2 3">PA2F3</strain>
    </source>
</reference>
<dbReference type="PANTHER" id="PTHR32432">
    <property type="entry name" value="CELL DIVISION PROTEIN FTSA-RELATED"/>
    <property type="match status" value="1"/>
</dbReference>
<evidence type="ECO:0000313" key="3">
    <source>
        <dbReference type="Proteomes" id="UP000502498"/>
    </source>
</evidence>
<feature type="domain" description="SHS2" evidence="1">
    <location>
        <begin position="5"/>
        <end position="167"/>
    </location>
</feature>
<dbReference type="Pfam" id="PF11104">
    <property type="entry name" value="PilM_2"/>
    <property type="match status" value="1"/>
</dbReference>
<name>A0A7D4TFV2_9MICO</name>
<dbReference type="AlphaFoldDB" id="A0A7D4TFV2"/>
<dbReference type="SUPFAM" id="SSF53067">
    <property type="entry name" value="Actin-like ATPase domain"/>
    <property type="match status" value="1"/>
</dbReference>
<dbReference type="InterPro" id="IPR005883">
    <property type="entry name" value="PilM"/>
</dbReference>
<protein>
    <submittedName>
        <fullName evidence="2">Pilus assembly protein PilM</fullName>
    </submittedName>
</protein>
<dbReference type="Gene3D" id="3.30.1490.300">
    <property type="match status" value="1"/>
</dbReference>
<dbReference type="CDD" id="cd24049">
    <property type="entry name" value="ASKHA_NBD_PilM"/>
    <property type="match status" value="1"/>
</dbReference>
<dbReference type="EMBL" id="CP054038">
    <property type="protein sequence ID" value="QKJ19700.1"/>
    <property type="molecule type" value="Genomic_DNA"/>
</dbReference>
<gene>
    <name evidence="2" type="primary">pilM</name>
    <name evidence="2" type="ORF">HQM25_10210</name>
</gene>
<dbReference type="InterPro" id="IPR050696">
    <property type="entry name" value="FtsA/MreB"/>
</dbReference>
<dbReference type="SMART" id="SM00842">
    <property type="entry name" value="FtsA"/>
    <property type="match status" value="1"/>
</dbReference>
<sequence>MAKTLVGLEITQESVRAVELTTGRVPSLVAAGEVPLPPDAARDSEVLDPDAVALALRQLWATAGIKGRKVTIGVGSRRILVREFTTQAMAPDLLRQALPFQVQDLLPVPASQAVLDFYPLSQQGDQVSGLLVAAVAENIEQMIATLHKAKLEVDTVDLVPFGLARAAQRVADAGETVAIMHLGDHTSHVVVVTDGIPQFVRIIPVDIATAASRRHDGAAEAEAELEAMLQPAGIGGITPRPTSSRAAMRNAGATTPAVNDLVARLRSTVVFAAGRDGATPISSVYLSGAGYAAPGVAEGLARAFDMPVRPLHLDQIANLGKHTLTEDLALNAVATAGVLLGEAAR</sequence>